<dbReference type="InterPro" id="IPR001736">
    <property type="entry name" value="PLipase_D/transphosphatidylase"/>
</dbReference>
<dbReference type="EMBL" id="VANI01000006">
    <property type="protein sequence ID" value="TLM78471.1"/>
    <property type="molecule type" value="Genomic_DNA"/>
</dbReference>
<evidence type="ECO:0000313" key="2">
    <source>
        <dbReference type="EMBL" id="TLM78471.1"/>
    </source>
</evidence>
<gene>
    <name evidence="2" type="ORF">FDY93_06550</name>
</gene>
<keyword evidence="3" id="KW-1185">Reference proteome</keyword>
<protein>
    <submittedName>
        <fullName evidence="2">Phospholipase D family protein</fullName>
    </submittedName>
</protein>
<dbReference type="Gene3D" id="3.30.870.10">
    <property type="entry name" value="Endonuclease Chain A"/>
    <property type="match status" value="2"/>
</dbReference>
<proteinExistence type="predicted"/>
<dbReference type="Proteomes" id="UP000306791">
    <property type="component" value="Unassembled WGS sequence"/>
</dbReference>
<dbReference type="CDD" id="cd09111">
    <property type="entry name" value="PLDc_ymdC_like_1"/>
    <property type="match status" value="1"/>
</dbReference>
<dbReference type="SMART" id="SM00155">
    <property type="entry name" value="PLDc"/>
    <property type="match status" value="2"/>
</dbReference>
<organism evidence="2 3">
    <name type="scientific">Microbulbifer harenosus</name>
    <dbReference type="NCBI Taxonomy" id="2576840"/>
    <lineage>
        <taxon>Bacteria</taxon>
        <taxon>Pseudomonadati</taxon>
        <taxon>Pseudomonadota</taxon>
        <taxon>Gammaproteobacteria</taxon>
        <taxon>Cellvibrionales</taxon>
        <taxon>Microbulbiferaceae</taxon>
        <taxon>Microbulbifer</taxon>
    </lineage>
</organism>
<sequence>MQDGLSAFVARTVLIEAATVSLDLQYYIYEDDSAGRILMSLLLKAADRGVRVRLLVDDLGTRVVNPLVLTLDEHPLIEIRIFNPVEGRSGLRRALEQAANLGRINHRMHNKLLVADGLVMITGGRNIADGYFSRSDVEFLDVDVMALGGVLPDAEQIFDDYWNNPVSVPVTELSLDNLEDQSLDDLRRKVKAFLEDEAKSEFTDALRQSQMAGEILAGAIPFQWGRGTLFADPPEKALHRDRIPVEKFPGYQLEKVIRNSSANLRISAAYFIPGNIGTTLFTGLQQRGVNVDILTNSLSSNDVAIVHGAYARYRKKLLRKGVDLWELRKASGEKRRKRWFQGESRATLHAKTFVVDDSLGFVGSINLDSRSLLQNTEIGLLMENESINQELSAFFEDWVAGDSAWHLSLNAQGKIRWRARDGDGKALVETKDPETTVWQRWLSWILSWLPVESQI</sequence>
<comment type="caution">
    <text evidence="2">The sequence shown here is derived from an EMBL/GenBank/DDBJ whole genome shotgun (WGS) entry which is preliminary data.</text>
</comment>
<dbReference type="SUPFAM" id="SSF56024">
    <property type="entry name" value="Phospholipase D/nuclease"/>
    <property type="match status" value="2"/>
</dbReference>
<dbReference type="InterPro" id="IPR025202">
    <property type="entry name" value="PLD-like_dom"/>
</dbReference>
<dbReference type="PANTHER" id="PTHR21248">
    <property type="entry name" value="CARDIOLIPIN SYNTHASE"/>
    <property type="match status" value="1"/>
</dbReference>
<name>A0ABY2UK73_9GAMM</name>
<feature type="domain" description="PLD phosphodiesterase" evidence="1">
    <location>
        <begin position="344"/>
        <end position="371"/>
    </location>
</feature>
<dbReference type="PANTHER" id="PTHR21248:SF12">
    <property type="entry name" value="CARDIOLIPIN SYNTHASE C"/>
    <property type="match status" value="1"/>
</dbReference>
<feature type="domain" description="PLD phosphodiesterase" evidence="1">
    <location>
        <begin position="104"/>
        <end position="131"/>
    </location>
</feature>
<evidence type="ECO:0000259" key="1">
    <source>
        <dbReference type="PROSITE" id="PS50035"/>
    </source>
</evidence>
<accession>A0ABY2UK73</accession>
<reference evidence="2 3" key="1">
    <citation type="submission" date="2019-05" db="EMBL/GenBank/DDBJ databases">
        <title>Microbulbifer harenosus sp. nov., an alginate-degrading bacterium isolated from coastal sand.</title>
        <authorList>
            <person name="Huang H."/>
            <person name="Mo K."/>
            <person name="Bao S."/>
        </authorList>
    </citation>
    <scope>NUCLEOTIDE SEQUENCE [LARGE SCALE GENOMIC DNA]</scope>
    <source>
        <strain evidence="2 3">HB161719</strain>
    </source>
</reference>
<dbReference type="CDD" id="cd09113">
    <property type="entry name" value="PLDc_ymdC_like_2"/>
    <property type="match status" value="1"/>
</dbReference>
<evidence type="ECO:0000313" key="3">
    <source>
        <dbReference type="Proteomes" id="UP000306791"/>
    </source>
</evidence>
<dbReference type="Pfam" id="PF13091">
    <property type="entry name" value="PLDc_2"/>
    <property type="match status" value="2"/>
</dbReference>
<dbReference type="PROSITE" id="PS50035">
    <property type="entry name" value="PLD"/>
    <property type="match status" value="2"/>
</dbReference>